<dbReference type="GO" id="GO:0008270">
    <property type="term" value="F:zinc ion binding"/>
    <property type="evidence" value="ECO:0007669"/>
    <property type="project" value="UniProtKB-KW"/>
</dbReference>
<dbReference type="Pfam" id="PF13445">
    <property type="entry name" value="zf-RING_UBOX"/>
    <property type="match status" value="1"/>
</dbReference>
<keyword evidence="7" id="KW-1185">Reference proteome</keyword>
<dbReference type="PANTHER" id="PTHR25465:SF31">
    <property type="entry name" value="RING-TYPE DOMAIN-CONTAINING PROTEIN"/>
    <property type="match status" value="1"/>
</dbReference>
<evidence type="ECO:0000313" key="7">
    <source>
        <dbReference type="Proteomes" id="UP000472271"/>
    </source>
</evidence>
<accession>A0A672Y8W4</accession>
<evidence type="ECO:0000256" key="3">
    <source>
        <dbReference type="ARBA" id="ARBA00022833"/>
    </source>
</evidence>
<organism evidence="6 7">
    <name type="scientific">Sphaeramia orbicularis</name>
    <name type="common">orbiculate cardinalfish</name>
    <dbReference type="NCBI Taxonomy" id="375764"/>
    <lineage>
        <taxon>Eukaryota</taxon>
        <taxon>Metazoa</taxon>
        <taxon>Chordata</taxon>
        <taxon>Craniata</taxon>
        <taxon>Vertebrata</taxon>
        <taxon>Euteleostomi</taxon>
        <taxon>Actinopterygii</taxon>
        <taxon>Neopterygii</taxon>
        <taxon>Teleostei</taxon>
        <taxon>Neoteleostei</taxon>
        <taxon>Acanthomorphata</taxon>
        <taxon>Gobiaria</taxon>
        <taxon>Kurtiformes</taxon>
        <taxon>Apogonoidei</taxon>
        <taxon>Apogonidae</taxon>
        <taxon>Apogoninae</taxon>
        <taxon>Sphaeramia</taxon>
    </lineage>
</organism>
<evidence type="ECO:0000259" key="5">
    <source>
        <dbReference type="PROSITE" id="PS50089"/>
    </source>
</evidence>
<dbReference type="AlphaFoldDB" id="A0A672Y8W4"/>
<keyword evidence="2 4" id="KW-0863">Zinc-finger</keyword>
<proteinExistence type="predicted"/>
<evidence type="ECO:0000256" key="1">
    <source>
        <dbReference type="ARBA" id="ARBA00022723"/>
    </source>
</evidence>
<evidence type="ECO:0000256" key="2">
    <source>
        <dbReference type="ARBA" id="ARBA00022771"/>
    </source>
</evidence>
<dbReference type="PANTHER" id="PTHR25465">
    <property type="entry name" value="B-BOX DOMAIN CONTAINING"/>
    <property type="match status" value="1"/>
</dbReference>
<dbReference type="InterPro" id="IPR027370">
    <property type="entry name" value="Znf-RING_euk"/>
</dbReference>
<dbReference type="PROSITE" id="PS50089">
    <property type="entry name" value="ZF_RING_2"/>
    <property type="match status" value="1"/>
</dbReference>
<evidence type="ECO:0000313" key="6">
    <source>
        <dbReference type="Ensembl" id="ENSSORP00005000219.1"/>
    </source>
</evidence>
<feature type="domain" description="RING-type" evidence="5">
    <location>
        <begin position="16"/>
        <end position="60"/>
    </location>
</feature>
<dbReference type="InterPro" id="IPR017907">
    <property type="entry name" value="Znf_RING_CS"/>
</dbReference>
<sequence length="96" mass="10713">MSLSKPEELLAHELSCPICLQLFSDPLVLPCGHNYCRECISKTAVSDSVSKVLPCCPECRKEFQGVCWKWAPPWAPPPPITTKILSFLPYPISNKP</sequence>
<reference evidence="6" key="3">
    <citation type="submission" date="2025-09" db="UniProtKB">
        <authorList>
            <consortium name="Ensembl"/>
        </authorList>
    </citation>
    <scope>IDENTIFICATION</scope>
</reference>
<dbReference type="Proteomes" id="UP000472271">
    <property type="component" value="Chromosome 7"/>
</dbReference>
<dbReference type="InParanoid" id="A0A672Y8W4"/>
<evidence type="ECO:0000256" key="4">
    <source>
        <dbReference type="PROSITE-ProRule" id="PRU00175"/>
    </source>
</evidence>
<keyword evidence="1" id="KW-0479">Metal-binding</keyword>
<dbReference type="Gene3D" id="3.30.40.10">
    <property type="entry name" value="Zinc/RING finger domain, C3HC4 (zinc finger)"/>
    <property type="match status" value="1"/>
</dbReference>
<dbReference type="SUPFAM" id="SSF57850">
    <property type="entry name" value="RING/U-box"/>
    <property type="match status" value="1"/>
</dbReference>
<dbReference type="PROSITE" id="PS00518">
    <property type="entry name" value="ZF_RING_1"/>
    <property type="match status" value="1"/>
</dbReference>
<name>A0A672Y8W4_9TELE</name>
<dbReference type="Ensembl" id="ENSSORT00005000236.1">
    <property type="protein sequence ID" value="ENSSORP00005000219.1"/>
    <property type="gene ID" value="ENSSORG00005000169.1"/>
</dbReference>
<protein>
    <recommendedName>
        <fullName evidence="5">RING-type domain-containing protein</fullName>
    </recommendedName>
</protein>
<dbReference type="InterPro" id="IPR001841">
    <property type="entry name" value="Znf_RING"/>
</dbReference>
<dbReference type="SMART" id="SM00184">
    <property type="entry name" value="RING"/>
    <property type="match status" value="1"/>
</dbReference>
<dbReference type="InterPro" id="IPR013083">
    <property type="entry name" value="Znf_RING/FYVE/PHD"/>
</dbReference>
<reference evidence="6" key="2">
    <citation type="submission" date="2025-08" db="UniProtKB">
        <authorList>
            <consortium name="Ensembl"/>
        </authorList>
    </citation>
    <scope>IDENTIFICATION</scope>
</reference>
<reference evidence="6" key="1">
    <citation type="submission" date="2019-06" db="EMBL/GenBank/DDBJ databases">
        <authorList>
            <consortium name="Wellcome Sanger Institute Data Sharing"/>
        </authorList>
    </citation>
    <scope>NUCLEOTIDE SEQUENCE [LARGE SCALE GENOMIC DNA]</scope>
</reference>
<dbReference type="InterPro" id="IPR051051">
    <property type="entry name" value="E3_ubiq-ligase_TRIM/RNF"/>
</dbReference>
<keyword evidence="3" id="KW-0862">Zinc</keyword>